<dbReference type="EMBL" id="BK014892">
    <property type="protein sequence ID" value="DAD80936.1"/>
    <property type="molecule type" value="Genomic_DNA"/>
</dbReference>
<keyword evidence="1" id="KW-1188">Viral release from host cell</keyword>
<name>A0A8S5MFG7_9CAUD</name>
<evidence type="ECO:0000256" key="1">
    <source>
        <dbReference type="ARBA" id="ARBA00022612"/>
    </source>
</evidence>
<dbReference type="PANTHER" id="PTHR41328:SF2">
    <property type="entry name" value="TERMINASE SMALL SUBUNIT"/>
    <property type="match status" value="1"/>
</dbReference>
<evidence type="ECO:0000256" key="2">
    <source>
        <dbReference type="ARBA" id="ARBA00023219"/>
    </source>
</evidence>
<sequence length="154" mass="16675">MTEKKLTVKQQKFAKAVAASKSATEAAIKAGYSKKTAGAIASENLKKPNIQKAVEEEIDRAAEAAGVNPEYVYRKLKQIIEVNTQLIADGDDDEQTLDKDGKQVWVMVDPLAANQAAKTLGGFLKMGKDKAEEAKDEALTSLAEILRERIGALK</sequence>
<protein>
    <submittedName>
        <fullName evidence="3">Terminase small subunit</fullName>
    </submittedName>
</protein>
<dbReference type="InterPro" id="IPR052404">
    <property type="entry name" value="SPP1-like_terminase"/>
</dbReference>
<dbReference type="Pfam" id="PF03592">
    <property type="entry name" value="Terminase_2"/>
    <property type="match status" value="1"/>
</dbReference>
<dbReference type="GO" id="GO:0051276">
    <property type="term" value="P:chromosome organization"/>
    <property type="evidence" value="ECO:0007669"/>
    <property type="project" value="InterPro"/>
</dbReference>
<dbReference type="Gene3D" id="1.10.10.1400">
    <property type="entry name" value="Terminase, small subunit, N-terminal DNA-binding domain, HTH motif"/>
    <property type="match status" value="1"/>
</dbReference>
<reference evidence="3" key="1">
    <citation type="journal article" date="2021" name="Proc. Natl. Acad. Sci. U.S.A.">
        <title>A Catalog of Tens of Thousands of Viruses from Human Metagenomes Reveals Hidden Associations with Chronic Diseases.</title>
        <authorList>
            <person name="Tisza M.J."/>
            <person name="Buck C.B."/>
        </authorList>
    </citation>
    <scope>NUCLEOTIDE SEQUENCE</scope>
    <source>
        <strain evidence="3">Ct9P15</strain>
    </source>
</reference>
<dbReference type="InterPro" id="IPR038713">
    <property type="entry name" value="Terminase_Gp1_N_sf"/>
</dbReference>
<accession>A0A8S5MFG7</accession>
<evidence type="ECO:0000313" key="3">
    <source>
        <dbReference type="EMBL" id="DAD80936.1"/>
    </source>
</evidence>
<dbReference type="InterPro" id="IPR005335">
    <property type="entry name" value="Terminase_ssu"/>
</dbReference>
<organism evidence="3">
    <name type="scientific">Podoviridae sp. ct9P15</name>
    <dbReference type="NCBI Taxonomy" id="2826543"/>
    <lineage>
        <taxon>Viruses</taxon>
        <taxon>Duplodnaviria</taxon>
        <taxon>Heunggongvirae</taxon>
        <taxon>Uroviricota</taxon>
        <taxon>Caudoviricetes</taxon>
    </lineage>
</organism>
<proteinExistence type="predicted"/>
<dbReference type="PANTHER" id="PTHR41328">
    <property type="entry name" value="TERMINASE SMALL SUBUNIT-RELATED"/>
    <property type="match status" value="1"/>
</dbReference>
<keyword evidence="2" id="KW-0231">Viral genome packaging</keyword>